<dbReference type="PANTHER" id="PTHR34236">
    <property type="entry name" value="DIMETHYL SULFOXIDE REDUCTASE TRANSCRIPTIONAL ACTIVATOR"/>
    <property type="match status" value="1"/>
</dbReference>
<name>A0ABU2FQQ5_9EURY</name>
<dbReference type="Pfam" id="PF04967">
    <property type="entry name" value="HTH_10"/>
    <property type="match status" value="1"/>
</dbReference>
<dbReference type="RefSeq" id="WP_310900462.1">
    <property type="nucleotide sequence ID" value="NZ_JAMQOS010000003.1"/>
</dbReference>
<dbReference type="InterPro" id="IPR036388">
    <property type="entry name" value="WH-like_DNA-bd_sf"/>
</dbReference>
<dbReference type="InterPro" id="IPR056493">
    <property type="entry name" value="HVO_0513_N"/>
</dbReference>
<keyword evidence="2" id="KW-0804">Transcription</keyword>
<evidence type="ECO:0000259" key="4">
    <source>
        <dbReference type="Pfam" id="PF24278"/>
    </source>
</evidence>
<evidence type="ECO:0000313" key="6">
    <source>
        <dbReference type="Proteomes" id="UP001268864"/>
    </source>
</evidence>
<proteinExistence type="predicted"/>
<keyword evidence="6" id="KW-1185">Reference proteome</keyword>
<gene>
    <name evidence="5" type="ORF">NDI86_10895</name>
</gene>
<evidence type="ECO:0000313" key="5">
    <source>
        <dbReference type="EMBL" id="MDS0282632.1"/>
    </source>
</evidence>
<feature type="domain" description="HVO-0513-like N-terminal" evidence="4">
    <location>
        <begin position="17"/>
        <end position="150"/>
    </location>
</feature>
<accession>A0ABU2FQQ5</accession>
<sequence length="217" mass="24027">MRYLTVRLVPTESGGFHPLGQQLSAESAVRREAIHHVELLDDGTVLTLAEGSGDRERYETIMAASPSVHRYMLSGEERWMAVSQFEPTEPVRRILAWQRRADVVVETPIRFGDGGSQTVTFLGDDSAFRAIFDAAETAAFDLEVVQTGEYDPDARWFTRSLTNRQADVLAAAVDVGYYRAPREATQEDVAEAVGLAPSTVGTHLRKIEAKVFEALAR</sequence>
<feature type="domain" description="HTH bat-type" evidence="3">
    <location>
        <begin position="161"/>
        <end position="213"/>
    </location>
</feature>
<keyword evidence="1" id="KW-0805">Transcription regulation</keyword>
<evidence type="ECO:0000259" key="3">
    <source>
        <dbReference type="Pfam" id="PF04967"/>
    </source>
</evidence>
<evidence type="ECO:0000256" key="2">
    <source>
        <dbReference type="ARBA" id="ARBA00023163"/>
    </source>
</evidence>
<organism evidence="5 6">
    <name type="scientific">Haloarcula onubensis</name>
    <dbReference type="NCBI Taxonomy" id="2950539"/>
    <lineage>
        <taxon>Archaea</taxon>
        <taxon>Methanobacteriati</taxon>
        <taxon>Methanobacteriota</taxon>
        <taxon>Stenosarchaea group</taxon>
        <taxon>Halobacteria</taxon>
        <taxon>Halobacteriales</taxon>
        <taxon>Haloarculaceae</taxon>
        <taxon>Haloarcula</taxon>
    </lineage>
</organism>
<dbReference type="Proteomes" id="UP001268864">
    <property type="component" value="Unassembled WGS sequence"/>
</dbReference>
<dbReference type="PANTHER" id="PTHR34236:SF1">
    <property type="entry name" value="DIMETHYL SULFOXIDE REDUCTASE TRANSCRIPTIONAL ACTIVATOR"/>
    <property type="match status" value="1"/>
</dbReference>
<dbReference type="Gene3D" id="1.10.10.10">
    <property type="entry name" value="Winged helix-like DNA-binding domain superfamily/Winged helix DNA-binding domain"/>
    <property type="match status" value="1"/>
</dbReference>
<reference evidence="5 6" key="1">
    <citation type="submission" date="2022-06" db="EMBL/GenBank/DDBJ databases">
        <title>Halomicroarcula sp. a new haloarchaeum isolate from saline soil.</title>
        <authorList>
            <person name="Strakova D."/>
            <person name="Galisteo C."/>
            <person name="Sanchez-Porro C."/>
            <person name="Ventosa A."/>
        </authorList>
    </citation>
    <scope>NUCLEOTIDE SEQUENCE [LARGE SCALE GENOMIC DNA]</scope>
    <source>
        <strain evidence="5 6">S3CR25-11</strain>
    </source>
</reference>
<dbReference type="Pfam" id="PF24278">
    <property type="entry name" value="HVO_0513_N"/>
    <property type="match status" value="1"/>
</dbReference>
<protein>
    <submittedName>
        <fullName evidence="5">Helix-turn-helix domain-containing protein</fullName>
    </submittedName>
</protein>
<evidence type="ECO:0000256" key="1">
    <source>
        <dbReference type="ARBA" id="ARBA00023015"/>
    </source>
</evidence>
<dbReference type="InterPro" id="IPR007050">
    <property type="entry name" value="HTH_bacterioopsin"/>
</dbReference>
<dbReference type="EMBL" id="JAMQOS010000003">
    <property type="protein sequence ID" value="MDS0282632.1"/>
    <property type="molecule type" value="Genomic_DNA"/>
</dbReference>
<comment type="caution">
    <text evidence="5">The sequence shown here is derived from an EMBL/GenBank/DDBJ whole genome shotgun (WGS) entry which is preliminary data.</text>
</comment>